<dbReference type="InterPro" id="IPR050079">
    <property type="entry name" value="DEAD_box_RNA_helicase"/>
</dbReference>
<keyword evidence="6" id="KW-0347">Helicase</keyword>
<evidence type="ECO:0000259" key="13">
    <source>
        <dbReference type="PROSITE" id="PS51192"/>
    </source>
</evidence>
<feature type="domain" description="Helicase ATP-binding" evidence="13">
    <location>
        <begin position="72"/>
        <end position="244"/>
    </location>
</feature>
<evidence type="ECO:0000256" key="2">
    <source>
        <dbReference type="ARBA" id="ARBA00010379"/>
    </source>
</evidence>
<feature type="domain" description="Helicase C-terminal" evidence="14">
    <location>
        <begin position="271"/>
        <end position="418"/>
    </location>
</feature>
<dbReference type="CDD" id="cd18787">
    <property type="entry name" value="SF2_C_DEAD"/>
    <property type="match status" value="1"/>
</dbReference>
<dbReference type="STRING" id="947166.A0A1D1VTK7"/>
<name>A0A1D1VTK7_RAMVA</name>
<feature type="domain" description="DEAD-box RNA helicase Q" evidence="15">
    <location>
        <begin position="41"/>
        <end position="69"/>
    </location>
</feature>
<dbReference type="GO" id="GO:0005524">
    <property type="term" value="F:ATP binding"/>
    <property type="evidence" value="ECO:0007669"/>
    <property type="project" value="UniProtKB-KW"/>
</dbReference>
<dbReference type="InterPro" id="IPR014014">
    <property type="entry name" value="RNA_helicase_DEAD_Q_motif"/>
</dbReference>
<dbReference type="GO" id="GO:0016887">
    <property type="term" value="F:ATP hydrolysis activity"/>
    <property type="evidence" value="ECO:0007669"/>
    <property type="project" value="RHEA"/>
</dbReference>
<feature type="region of interest" description="Disordered" evidence="12">
    <location>
        <begin position="738"/>
        <end position="804"/>
    </location>
</feature>
<gene>
    <name evidence="16" type="primary">RvY_13946-1</name>
    <name evidence="16" type="synonym">RvY_13946.1</name>
    <name evidence="16" type="ORF">RvY_13946</name>
</gene>
<comment type="similarity">
    <text evidence="2">Belongs to the DEAD box helicase family. DDX54/DBP10 subfamily.</text>
</comment>
<comment type="catalytic activity">
    <reaction evidence="10">
        <text>ATP + H2O = ADP + phosphate + H(+)</text>
        <dbReference type="Rhea" id="RHEA:13065"/>
        <dbReference type="ChEBI" id="CHEBI:15377"/>
        <dbReference type="ChEBI" id="CHEBI:15378"/>
        <dbReference type="ChEBI" id="CHEBI:30616"/>
        <dbReference type="ChEBI" id="CHEBI:43474"/>
        <dbReference type="ChEBI" id="CHEBI:456216"/>
        <dbReference type="EC" id="3.6.4.13"/>
    </reaction>
</comment>
<dbReference type="Pfam" id="PF00270">
    <property type="entry name" value="DEAD"/>
    <property type="match status" value="1"/>
</dbReference>
<dbReference type="SMART" id="SM01123">
    <property type="entry name" value="DBP10CT"/>
    <property type="match status" value="1"/>
</dbReference>
<dbReference type="FunFam" id="3.40.50.300:FF:000865">
    <property type="entry name" value="ATP-dependent RNA helicase DDX54"/>
    <property type="match status" value="1"/>
</dbReference>
<dbReference type="Pfam" id="PF08147">
    <property type="entry name" value="DBP10CT"/>
    <property type="match status" value="1"/>
</dbReference>
<evidence type="ECO:0000256" key="5">
    <source>
        <dbReference type="ARBA" id="ARBA00022801"/>
    </source>
</evidence>
<organism evidence="16 17">
    <name type="scientific">Ramazzottius varieornatus</name>
    <name type="common">Water bear</name>
    <name type="synonym">Tardigrade</name>
    <dbReference type="NCBI Taxonomy" id="947166"/>
    <lineage>
        <taxon>Eukaryota</taxon>
        <taxon>Metazoa</taxon>
        <taxon>Ecdysozoa</taxon>
        <taxon>Tardigrada</taxon>
        <taxon>Eutardigrada</taxon>
        <taxon>Parachela</taxon>
        <taxon>Hypsibioidea</taxon>
        <taxon>Ramazzottiidae</taxon>
        <taxon>Ramazzottius</taxon>
    </lineage>
</organism>
<dbReference type="InterPro" id="IPR033517">
    <property type="entry name" value="DDX54/DBP10_DEAD-box_helicase"/>
</dbReference>
<dbReference type="SMART" id="SM00490">
    <property type="entry name" value="HELICc"/>
    <property type="match status" value="1"/>
</dbReference>
<evidence type="ECO:0000256" key="4">
    <source>
        <dbReference type="ARBA" id="ARBA00022741"/>
    </source>
</evidence>
<dbReference type="Pfam" id="PF00271">
    <property type="entry name" value="Helicase_C"/>
    <property type="match status" value="1"/>
</dbReference>
<evidence type="ECO:0000256" key="6">
    <source>
        <dbReference type="ARBA" id="ARBA00022806"/>
    </source>
</evidence>
<dbReference type="OrthoDB" id="10261375at2759"/>
<dbReference type="GO" id="GO:0003723">
    <property type="term" value="F:RNA binding"/>
    <property type="evidence" value="ECO:0007669"/>
    <property type="project" value="UniProtKB-KW"/>
</dbReference>
<dbReference type="SMART" id="SM00487">
    <property type="entry name" value="DEXDc"/>
    <property type="match status" value="1"/>
</dbReference>
<keyword evidence="17" id="KW-1185">Reference proteome</keyword>
<comment type="subcellular location">
    <subcellularLocation>
        <location evidence="1">Nucleus</location>
        <location evidence="1">Nucleolus</location>
    </subcellularLocation>
</comment>
<evidence type="ECO:0000313" key="16">
    <source>
        <dbReference type="EMBL" id="GAV03543.1"/>
    </source>
</evidence>
<keyword evidence="4" id="KW-0547">Nucleotide-binding</keyword>
<feature type="compositionally biased region" description="Polar residues" evidence="12">
    <location>
        <begin position="739"/>
        <end position="750"/>
    </location>
</feature>
<proteinExistence type="inferred from homology"/>
<evidence type="ECO:0000256" key="8">
    <source>
        <dbReference type="ARBA" id="ARBA00022884"/>
    </source>
</evidence>
<dbReference type="Proteomes" id="UP000186922">
    <property type="component" value="Unassembled WGS sequence"/>
</dbReference>
<keyword evidence="9" id="KW-0539">Nucleus</keyword>
<evidence type="ECO:0000256" key="9">
    <source>
        <dbReference type="ARBA" id="ARBA00023242"/>
    </source>
</evidence>
<evidence type="ECO:0000256" key="7">
    <source>
        <dbReference type="ARBA" id="ARBA00022840"/>
    </source>
</evidence>
<evidence type="ECO:0000313" key="17">
    <source>
        <dbReference type="Proteomes" id="UP000186922"/>
    </source>
</evidence>
<dbReference type="EMBL" id="BDGG01000009">
    <property type="protein sequence ID" value="GAV03543.1"/>
    <property type="molecule type" value="Genomic_DNA"/>
</dbReference>
<dbReference type="GO" id="GO:0005829">
    <property type="term" value="C:cytosol"/>
    <property type="evidence" value="ECO:0007669"/>
    <property type="project" value="TreeGrafter"/>
</dbReference>
<evidence type="ECO:0000256" key="12">
    <source>
        <dbReference type="SAM" id="MobiDB-lite"/>
    </source>
</evidence>
<keyword evidence="7" id="KW-0067">ATP-binding</keyword>
<dbReference type="InterPro" id="IPR014001">
    <property type="entry name" value="Helicase_ATP-bd"/>
</dbReference>
<dbReference type="PROSITE" id="PS51195">
    <property type="entry name" value="Q_MOTIF"/>
    <property type="match status" value="1"/>
</dbReference>
<dbReference type="GO" id="GO:0005730">
    <property type="term" value="C:nucleolus"/>
    <property type="evidence" value="ECO:0007669"/>
    <property type="project" value="UniProtKB-SubCell"/>
</dbReference>
<evidence type="ECO:0000256" key="1">
    <source>
        <dbReference type="ARBA" id="ARBA00004604"/>
    </source>
</evidence>
<evidence type="ECO:0000259" key="14">
    <source>
        <dbReference type="PROSITE" id="PS51194"/>
    </source>
</evidence>
<sequence length="804" mass="91287">MEVDGGGMDVGRASMESTEEQDASQWRSLIQEQNRKHKKSGGFQAMGLSPSVFRGVMKKGYKVPTPIQRKSIPVIMEGKDVVAMARTGSGKTAAFLIPLLEKLKIHSPEKSPRALVLSPTRELALQTFRFTRELARYTNLNTTIVLGGDRMEDQFQAMHMKPDIVIATPGRLLHVLVEMNLQLNFIEYCVFDEADRLFEMGFGEQLKEIINRMPAARQTLMFSATLPKSMVDFAKAGLSEPTLLRLDVDTKLSENLQMSFLACREIDKPAVLCNLLHKILKPYELTVVFAATKHHVEYLKDLLIQAGISCTCIYSSLDPSARKINLEKFRRQRCQVMIVTDIAARGVDIPDLDNVINYHFPPKAKLFVHRVGRVARAGRCGHAYSLVAGDELPYLIDLHLFLGRPVVAATDFSIDAKTNGVYGAVPQSAIDEEEDMLRSQVMLSDEMQSMRKVCDNGYIKYLQTRPAAAHESVSRVKKEFRYLKLALHPIFRDHSSDTDVERKRILDSLRGYKAHSTIFELGGNNKSDAFQAMKAKRKLHEQTIEKTKRYQIAQEADKPTVPLPSSSVDMDEDTEDAEGIFSTVVESRPSYKPFIKKKKKEKFVPQPYVPYAPANFHSEKGLELEHVGFQREAQGSMIELHTDEADEMLKNKRQTKWDRKKKKYVQADTNDPKKKKIRTESGAWIAATYKSDLYEQWKKAHQIDHFENKKQDSDDEPAGAARSLHDVNKGLAAGRLKYQKSQNLERQTAQYKRRKFKAGAGQPELLSKDQIARARGKKAVLMARQKSRQKINSKKRDEKKGARR</sequence>
<keyword evidence="8" id="KW-0694">RNA-binding</keyword>
<reference evidence="16 17" key="1">
    <citation type="journal article" date="2016" name="Nat. Commun.">
        <title>Extremotolerant tardigrade genome and improved radiotolerance of human cultured cells by tardigrade-unique protein.</title>
        <authorList>
            <person name="Hashimoto T."/>
            <person name="Horikawa D.D."/>
            <person name="Saito Y."/>
            <person name="Kuwahara H."/>
            <person name="Kozuka-Hata H."/>
            <person name="Shin-I T."/>
            <person name="Minakuchi Y."/>
            <person name="Ohishi K."/>
            <person name="Motoyama A."/>
            <person name="Aizu T."/>
            <person name="Enomoto A."/>
            <person name="Kondo K."/>
            <person name="Tanaka S."/>
            <person name="Hara Y."/>
            <person name="Koshikawa S."/>
            <person name="Sagara H."/>
            <person name="Miura T."/>
            <person name="Yokobori S."/>
            <person name="Miyagawa K."/>
            <person name="Suzuki Y."/>
            <person name="Kubo T."/>
            <person name="Oyama M."/>
            <person name="Kohara Y."/>
            <person name="Fujiyama A."/>
            <person name="Arakawa K."/>
            <person name="Katayama T."/>
            <person name="Toyoda A."/>
            <person name="Kunieda T."/>
        </authorList>
    </citation>
    <scope>NUCLEOTIDE SEQUENCE [LARGE SCALE GENOMIC DNA]</scope>
    <source>
        <strain evidence="16 17">YOKOZUNA-1</strain>
    </source>
</reference>
<dbReference type="Gene3D" id="3.40.50.300">
    <property type="entry name" value="P-loop containing nucleotide triphosphate hydrolases"/>
    <property type="match status" value="2"/>
</dbReference>
<protein>
    <recommendedName>
        <fullName evidence="3">RNA helicase</fullName>
        <ecNumber evidence="3">3.6.4.13</ecNumber>
    </recommendedName>
</protein>
<dbReference type="PROSITE" id="PS00039">
    <property type="entry name" value="DEAD_ATP_HELICASE"/>
    <property type="match status" value="1"/>
</dbReference>
<dbReference type="AlphaFoldDB" id="A0A1D1VTK7"/>
<dbReference type="PANTHER" id="PTHR47959:SF8">
    <property type="entry name" value="RNA HELICASE"/>
    <property type="match status" value="1"/>
</dbReference>
<feature type="compositionally biased region" description="Basic and acidic residues" evidence="12">
    <location>
        <begin position="794"/>
        <end position="804"/>
    </location>
</feature>
<dbReference type="PANTHER" id="PTHR47959">
    <property type="entry name" value="ATP-DEPENDENT RNA HELICASE RHLE-RELATED"/>
    <property type="match status" value="1"/>
</dbReference>
<dbReference type="InterPro" id="IPR000629">
    <property type="entry name" value="RNA-helicase_DEAD-box_CS"/>
</dbReference>
<comment type="caution">
    <text evidence="16">The sequence shown here is derived from an EMBL/GenBank/DDBJ whole genome shotgun (WGS) entry which is preliminary data.</text>
</comment>
<evidence type="ECO:0000256" key="11">
    <source>
        <dbReference type="PROSITE-ProRule" id="PRU00552"/>
    </source>
</evidence>
<dbReference type="InterPro" id="IPR012541">
    <property type="entry name" value="DBP10_C"/>
</dbReference>
<accession>A0A1D1VTK7</accession>
<dbReference type="PROSITE" id="PS51194">
    <property type="entry name" value="HELICASE_CTER"/>
    <property type="match status" value="1"/>
</dbReference>
<dbReference type="InterPro" id="IPR001650">
    <property type="entry name" value="Helicase_C-like"/>
</dbReference>
<evidence type="ECO:0000259" key="15">
    <source>
        <dbReference type="PROSITE" id="PS51195"/>
    </source>
</evidence>
<dbReference type="EC" id="3.6.4.13" evidence="3"/>
<feature type="region of interest" description="Disordered" evidence="12">
    <location>
        <begin position="1"/>
        <end position="26"/>
    </location>
</feature>
<dbReference type="CDD" id="cd17959">
    <property type="entry name" value="DEADc_DDX54"/>
    <property type="match status" value="1"/>
</dbReference>
<evidence type="ECO:0000256" key="10">
    <source>
        <dbReference type="ARBA" id="ARBA00047984"/>
    </source>
</evidence>
<dbReference type="SUPFAM" id="SSF52540">
    <property type="entry name" value="P-loop containing nucleoside triphosphate hydrolases"/>
    <property type="match status" value="1"/>
</dbReference>
<evidence type="ECO:0000256" key="3">
    <source>
        <dbReference type="ARBA" id="ARBA00012552"/>
    </source>
</evidence>
<dbReference type="InterPro" id="IPR027417">
    <property type="entry name" value="P-loop_NTPase"/>
</dbReference>
<dbReference type="PROSITE" id="PS51192">
    <property type="entry name" value="HELICASE_ATP_BIND_1"/>
    <property type="match status" value="1"/>
</dbReference>
<feature type="short sequence motif" description="Q motif" evidence="11">
    <location>
        <begin position="41"/>
        <end position="69"/>
    </location>
</feature>
<keyword evidence="5" id="KW-0378">Hydrolase</keyword>
<dbReference type="GO" id="GO:0003724">
    <property type="term" value="F:RNA helicase activity"/>
    <property type="evidence" value="ECO:0007669"/>
    <property type="project" value="UniProtKB-EC"/>
</dbReference>
<dbReference type="InterPro" id="IPR011545">
    <property type="entry name" value="DEAD/DEAH_box_helicase_dom"/>
</dbReference>